<feature type="region of interest" description="Disordered" evidence="1">
    <location>
        <begin position="261"/>
        <end position="281"/>
    </location>
</feature>
<evidence type="ECO:0000313" key="4">
    <source>
        <dbReference type="Proteomes" id="UP000693981"/>
    </source>
</evidence>
<reference evidence="3" key="1">
    <citation type="submission" date="2021-02" db="EMBL/GenBank/DDBJ databases">
        <authorList>
            <person name="Palmer J.M."/>
        </authorList>
    </citation>
    <scope>NUCLEOTIDE SEQUENCE</scope>
    <source>
        <strain evidence="3">SCRP23</strain>
    </source>
</reference>
<accession>A0A8T1WSH0</accession>
<feature type="compositionally biased region" description="Basic residues" evidence="1">
    <location>
        <begin position="269"/>
        <end position="280"/>
    </location>
</feature>
<keyword evidence="4" id="KW-1185">Reference proteome</keyword>
<keyword evidence="2" id="KW-0812">Transmembrane</keyword>
<keyword evidence="2" id="KW-0472">Membrane</keyword>
<feature type="transmembrane region" description="Helical" evidence="2">
    <location>
        <begin position="112"/>
        <end position="134"/>
    </location>
</feature>
<dbReference type="Proteomes" id="UP000693981">
    <property type="component" value="Unassembled WGS sequence"/>
</dbReference>
<feature type="transmembrane region" description="Helical" evidence="2">
    <location>
        <begin position="172"/>
        <end position="189"/>
    </location>
</feature>
<evidence type="ECO:0008006" key="5">
    <source>
        <dbReference type="Google" id="ProtNLM"/>
    </source>
</evidence>
<dbReference type="OrthoDB" id="123933at2759"/>
<gene>
    <name evidence="3" type="ORF">PHYBOEH_001310</name>
</gene>
<organism evidence="3 4">
    <name type="scientific">Phytophthora boehmeriae</name>
    <dbReference type="NCBI Taxonomy" id="109152"/>
    <lineage>
        <taxon>Eukaryota</taxon>
        <taxon>Sar</taxon>
        <taxon>Stramenopiles</taxon>
        <taxon>Oomycota</taxon>
        <taxon>Peronosporomycetes</taxon>
        <taxon>Peronosporales</taxon>
        <taxon>Peronosporaceae</taxon>
        <taxon>Phytophthora</taxon>
    </lineage>
</organism>
<evidence type="ECO:0000256" key="1">
    <source>
        <dbReference type="SAM" id="MobiDB-lite"/>
    </source>
</evidence>
<feature type="transmembrane region" description="Helical" evidence="2">
    <location>
        <begin position="201"/>
        <end position="224"/>
    </location>
</feature>
<dbReference type="EMBL" id="JAGDFL010000128">
    <property type="protein sequence ID" value="KAG7397032.1"/>
    <property type="molecule type" value="Genomic_DNA"/>
</dbReference>
<protein>
    <recommendedName>
        <fullName evidence="5">Transmembrane protein</fullName>
    </recommendedName>
</protein>
<proteinExistence type="predicted"/>
<sequence>MAKKRRHAASRAAASRQISFNAEATERKLQQLERFYGHLSADVVEIPKNLQHTMLLHSIVALLVQNALMLAESVSMEQIIQVVGSAIWIARNAIVMGLLPHIALRNDNSSRLVFWRSVIHCFVLSGLGVAFYFLEMPLCTLRSLIFLVVSLLDGGSIYLVWRYHGRLTRRQIALTVIEITVVAGFSAHFNHGNGLIYDQWAFVLTAATTFVHVLALLFAEYIALHCFTADTNGRFAKAKKRGAKLMEDLWQSIDRFEPEQLLSGPGGLSKRKKSKNKSRGNKGANMLLQQENFKVVDKQSVFREPQVQFALLTLFQTLLLLSQVLLSAFVLYSWEMMSVIILSSSHVLLTLGRVRRKLLARCSVSSGDLELPKFKNE</sequence>
<feature type="transmembrane region" description="Helical" evidence="2">
    <location>
        <begin position="336"/>
        <end position="354"/>
    </location>
</feature>
<comment type="caution">
    <text evidence="3">The sequence shown here is derived from an EMBL/GenBank/DDBJ whole genome shotgun (WGS) entry which is preliminary data.</text>
</comment>
<feature type="transmembrane region" description="Helical" evidence="2">
    <location>
        <begin position="309"/>
        <end position="330"/>
    </location>
</feature>
<dbReference type="AlphaFoldDB" id="A0A8T1WSH0"/>
<keyword evidence="2" id="KW-1133">Transmembrane helix</keyword>
<feature type="transmembrane region" description="Helical" evidence="2">
    <location>
        <begin position="140"/>
        <end position="160"/>
    </location>
</feature>
<name>A0A8T1WSH0_9STRA</name>
<evidence type="ECO:0000313" key="3">
    <source>
        <dbReference type="EMBL" id="KAG7397032.1"/>
    </source>
</evidence>
<evidence type="ECO:0000256" key="2">
    <source>
        <dbReference type="SAM" id="Phobius"/>
    </source>
</evidence>